<feature type="domain" description="Pyrroline-5-carboxylate reductase catalytic N-terminal" evidence="2">
    <location>
        <begin position="2"/>
        <end position="86"/>
    </location>
</feature>
<dbReference type="PANTHER" id="PTHR14239">
    <property type="entry name" value="DUDULIN-RELATED"/>
    <property type="match status" value="1"/>
</dbReference>
<name>A0A841C8C0_9PSEU</name>
<sequence length="186" mass="19065">MKVGIIGAGAIGAAVATKLARAGHDVLISNSRGPKTLPRLENVTPGTVAEAVGREITVLAVPWVALDSATEGHDWTGKVVVDATNPILPGFVFAELDGRPSSGIVAGKVPGAWLVKGFNTLSPERLLAEGRTVIFLSGDHPEATAKVAELVESSGWAAVDLGPLAEGGRLQQFPGGPLPGLSLVRQ</sequence>
<dbReference type="Gene3D" id="3.40.50.720">
    <property type="entry name" value="NAD(P)-binding Rossmann-like Domain"/>
    <property type="match status" value="1"/>
</dbReference>
<dbReference type="EMBL" id="JACHJN010000002">
    <property type="protein sequence ID" value="MBB5954772.1"/>
    <property type="molecule type" value="Genomic_DNA"/>
</dbReference>
<dbReference type="AlphaFoldDB" id="A0A841C8C0"/>
<accession>A0A841C8C0</accession>
<evidence type="ECO:0000256" key="1">
    <source>
        <dbReference type="ARBA" id="ARBA00023002"/>
    </source>
</evidence>
<organism evidence="3 4">
    <name type="scientific">Saccharothrix tamanrassetensis</name>
    <dbReference type="NCBI Taxonomy" id="1051531"/>
    <lineage>
        <taxon>Bacteria</taxon>
        <taxon>Bacillati</taxon>
        <taxon>Actinomycetota</taxon>
        <taxon>Actinomycetes</taxon>
        <taxon>Pseudonocardiales</taxon>
        <taxon>Pseudonocardiaceae</taxon>
        <taxon>Saccharothrix</taxon>
    </lineage>
</organism>
<dbReference type="SUPFAM" id="SSF51735">
    <property type="entry name" value="NAD(P)-binding Rossmann-fold domains"/>
    <property type="match status" value="1"/>
</dbReference>
<evidence type="ECO:0000259" key="2">
    <source>
        <dbReference type="Pfam" id="PF03807"/>
    </source>
</evidence>
<dbReference type="GO" id="GO:0016491">
    <property type="term" value="F:oxidoreductase activity"/>
    <property type="evidence" value="ECO:0007669"/>
    <property type="project" value="UniProtKB-KW"/>
</dbReference>
<reference evidence="3 4" key="1">
    <citation type="submission" date="2020-08" db="EMBL/GenBank/DDBJ databases">
        <title>Genomic Encyclopedia of Type Strains, Phase III (KMG-III): the genomes of soil and plant-associated and newly described type strains.</title>
        <authorList>
            <person name="Whitman W."/>
        </authorList>
    </citation>
    <scope>NUCLEOTIDE SEQUENCE [LARGE SCALE GENOMIC DNA]</scope>
    <source>
        <strain evidence="3 4">CECT 8640</strain>
    </source>
</reference>
<comment type="caution">
    <text evidence="3">The sequence shown here is derived from an EMBL/GenBank/DDBJ whole genome shotgun (WGS) entry which is preliminary data.</text>
</comment>
<dbReference type="RefSeq" id="WP_184689261.1">
    <property type="nucleotide sequence ID" value="NZ_JACHJN010000002.1"/>
</dbReference>
<dbReference type="InterPro" id="IPR051267">
    <property type="entry name" value="STEAP_metalloreductase"/>
</dbReference>
<protein>
    <recommendedName>
        <fullName evidence="2">Pyrroline-5-carboxylate reductase catalytic N-terminal domain-containing protein</fullName>
    </recommendedName>
</protein>
<proteinExistence type="predicted"/>
<dbReference type="InterPro" id="IPR028939">
    <property type="entry name" value="P5C_Rdtase_cat_N"/>
</dbReference>
<dbReference type="Pfam" id="PF03807">
    <property type="entry name" value="F420_oxidored"/>
    <property type="match status" value="1"/>
</dbReference>
<keyword evidence="1" id="KW-0560">Oxidoreductase</keyword>
<dbReference type="Proteomes" id="UP000547510">
    <property type="component" value="Unassembled WGS sequence"/>
</dbReference>
<keyword evidence="4" id="KW-1185">Reference proteome</keyword>
<dbReference type="InterPro" id="IPR036291">
    <property type="entry name" value="NAD(P)-bd_dom_sf"/>
</dbReference>
<evidence type="ECO:0000313" key="4">
    <source>
        <dbReference type="Proteomes" id="UP000547510"/>
    </source>
</evidence>
<gene>
    <name evidence="3" type="ORF">FHS29_001342</name>
</gene>
<evidence type="ECO:0000313" key="3">
    <source>
        <dbReference type="EMBL" id="MBB5954772.1"/>
    </source>
</evidence>